<comment type="similarity">
    <text evidence="1">Belongs to the ETF alpha-subunit/FixB family.</text>
</comment>
<name>A0A3E4QKU1_9BACT</name>
<dbReference type="SUPFAM" id="SSF52467">
    <property type="entry name" value="DHS-like NAD/FAD-binding domain"/>
    <property type="match status" value="1"/>
</dbReference>
<dbReference type="GO" id="GO:0050660">
    <property type="term" value="F:flavin adenine dinucleotide binding"/>
    <property type="evidence" value="ECO:0007669"/>
    <property type="project" value="InterPro"/>
</dbReference>
<keyword evidence="2" id="KW-0249">Electron transport</keyword>
<dbReference type="PANTHER" id="PTHR43153:SF1">
    <property type="entry name" value="ELECTRON TRANSFER FLAVOPROTEIN SUBUNIT ALPHA, MITOCHONDRIAL"/>
    <property type="match status" value="1"/>
</dbReference>
<dbReference type="RefSeq" id="WP_117653453.1">
    <property type="nucleotide sequence ID" value="NZ_CABOGP010000029.1"/>
</dbReference>
<dbReference type="SMART" id="SM00893">
    <property type="entry name" value="ETF"/>
    <property type="match status" value="1"/>
</dbReference>
<protein>
    <submittedName>
        <fullName evidence="5">Electron transfer flavoprotein subunit alpha/FixB family protein</fullName>
    </submittedName>
</protein>
<dbReference type="InterPro" id="IPR014731">
    <property type="entry name" value="ETF_asu_C"/>
</dbReference>
<feature type="binding site" evidence="3">
    <location>
        <begin position="253"/>
        <end position="254"/>
    </location>
    <ligand>
        <name>FAD</name>
        <dbReference type="ChEBI" id="CHEBI:57692"/>
    </ligand>
</feature>
<proteinExistence type="inferred from homology"/>
<reference evidence="5 6" key="1">
    <citation type="submission" date="2018-08" db="EMBL/GenBank/DDBJ databases">
        <title>A genome reference for cultivated species of the human gut microbiota.</title>
        <authorList>
            <person name="Zou Y."/>
            <person name="Xue W."/>
            <person name="Luo G."/>
        </authorList>
    </citation>
    <scope>NUCLEOTIDE SEQUENCE [LARGE SCALE GENOMIC DNA]</scope>
    <source>
        <strain evidence="5 6">TF09-12</strain>
    </source>
</reference>
<dbReference type="InterPro" id="IPR033947">
    <property type="entry name" value="ETF_alpha_N"/>
</dbReference>
<dbReference type="InterPro" id="IPR001308">
    <property type="entry name" value="ETF_a/FixB"/>
</dbReference>
<accession>A0A3E4QKU1</accession>
<comment type="cofactor">
    <cofactor evidence="3">
        <name>FAD</name>
        <dbReference type="ChEBI" id="CHEBI:57692"/>
    </cofactor>
    <text evidence="3">Binds 1 FAD per dimer.</text>
</comment>
<gene>
    <name evidence="5" type="ORF">DXC89_05040</name>
</gene>
<dbReference type="Pfam" id="PF00766">
    <property type="entry name" value="ETF_alpha"/>
    <property type="match status" value="1"/>
</dbReference>
<feature type="binding site" evidence="3">
    <location>
        <position position="305"/>
    </location>
    <ligand>
        <name>FAD</name>
        <dbReference type="ChEBI" id="CHEBI:57692"/>
    </ligand>
</feature>
<sequence>MNNVFVYCEIEQTTVQEVSQELLTKGRKLANQLGVELHAIVAGTGIKGKVEDQILPYGVDKLFVFDGEGLFPYTSAPHTDILVNLFNEEKPQIALMGATVIGRDLGPRVSSSLTSGLTADCTQLEIGEYDDKKAGKHYDNILYQIRPAFGGNIVATIVNPDHRPQMATVRSGVMQKALYEGEARKEVVYPEVSKYVSPESYAVKVIERHVEAAQNNLKGAPIVVAGGYGVGSKENFEVLFQLADALHAEVGASRAAVDAGWIPTDRQVGQTGVTVHPKVYIACGISGQIQHIAGMQDSGIIISINNDPEAPINQIADYVINGDVGEVLPKMLKYYKQNSK</sequence>
<dbReference type="Gene3D" id="3.40.50.1220">
    <property type="entry name" value="TPP-binding domain"/>
    <property type="match status" value="1"/>
</dbReference>
<dbReference type="PANTHER" id="PTHR43153">
    <property type="entry name" value="ELECTRON TRANSFER FLAVOPROTEIN ALPHA"/>
    <property type="match status" value="1"/>
</dbReference>
<organism evidence="5 6">
    <name type="scientific">Prevotella disiens</name>
    <dbReference type="NCBI Taxonomy" id="28130"/>
    <lineage>
        <taxon>Bacteria</taxon>
        <taxon>Pseudomonadati</taxon>
        <taxon>Bacteroidota</taxon>
        <taxon>Bacteroidia</taxon>
        <taxon>Bacteroidales</taxon>
        <taxon>Prevotellaceae</taxon>
        <taxon>Prevotella</taxon>
    </lineage>
</organism>
<dbReference type="EMBL" id="QSRD01000029">
    <property type="protein sequence ID" value="RGL01227.1"/>
    <property type="molecule type" value="Genomic_DNA"/>
</dbReference>
<evidence type="ECO:0000256" key="2">
    <source>
        <dbReference type="ARBA" id="ARBA00022982"/>
    </source>
</evidence>
<dbReference type="GO" id="GO:0009055">
    <property type="term" value="F:electron transfer activity"/>
    <property type="evidence" value="ECO:0007669"/>
    <property type="project" value="InterPro"/>
</dbReference>
<feature type="domain" description="Electron transfer flavoprotein alpha/beta-subunit N-terminal" evidence="4">
    <location>
        <begin position="4"/>
        <end position="205"/>
    </location>
</feature>
<dbReference type="InterPro" id="IPR014729">
    <property type="entry name" value="Rossmann-like_a/b/a_fold"/>
</dbReference>
<dbReference type="PIRSF" id="PIRSF000089">
    <property type="entry name" value="Electra_flavoP_a"/>
    <property type="match status" value="1"/>
</dbReference>
<evidence type="ECO:0000256" key="3">
    <source>
        <dbReference type="PIRSR" id="PIRSR000089-1"/>
    </source>
</evidence>
<dbReference type="Proteomes" id="UP000260835">
    <property type="component" value="Unassembled WGS sequence"/>
</dbReference>
<feature type="binding site" evidence="3">
    <location>
        <begin position="267"/>
        <end position="271"/>
    </location>
    <ligand>
        <name>FAD</name>
        <dbReference type="ChEBI" id="CHEBI:57692"/>
    </ligand>
</feature>
<dbReference type="Pfam" id="PF01012">
    <property type="entry name" value="ETF"/>
    <property type="match status" value="1"/>
</dbReference>
<comment type="caution">
    <text evidence="5">The sequence shown here is derived from an EMBL/GenBank/DDBJ whole genome shotgun (WGS) entry which is preliminary data.</text>
</comment>
<feature type="binding site" evidence="3">
    <location>
        <begin position="284"/>
        <end position="291"/>
    </location>
    <ligand>
        <name>FAD</name>
        <dbReference type="ChEBI" id="CHEBI:57692"/>
    </ligand>
</feature>
<dbReference type="InterPro" id="IPR014730">
    <property type="entry name" value="ETF_a/b_N"/>
</dbReference>
<dbReference type="InterPro" id="IPR029035">
    <property type="entry name" value="DHS-like_NAD/FAD-binding_dom"/>
</dbReference>
<dbReference type="Gene3D" id="3.40.50.620">
    <property type="entry name" value="HUPs"/>
    <property type="match status" value="1"/>
</dbReference>
<evidence type="ECO:0000256" key="1">
    <source>
        <dbReference type="ARBA" id="ARBA00005817"/>
    </source>
</evidence>
<evidence type="ECO:0000259" key="4">
    <source>
        <dbReference type="SMART" id="SM00893"/>
    </source>
</evidence>
<dbReference type="GO" id="GO:0033539">
    <property type="term" value="P:fatty acid beta-oxidation using acyl-CoA dehydrogenase"/>
    <property type="evidence" value="ECO:0007669"/>
    <property type="project" value="TreeGrafter"/>
</dbReference>
<dbReference type="CDD" id="cd01715">
    <property type="entry name" value="ETF_alpha"/>
    <property type="match status" value="1"/>
</dbReference>
<evidence type="ECO:0000313" key="5">
    <source>
        <dbReference type="EMBL" id="RGL01227.1"/>
    </source>
</evidence>
<keyword evidence="3" id="KW-0285">Flavoprotein</keyword>
<dbReference type="SUPFAM" id="SSF52402">
    <property type="entry name" value="Adenine nucleotide alpha hydrolases-like"/>
    <property type="match status" value="1"/>
</dbReference>
<dbReference type="AlphaFoldDB" id="A0A3E4QKU1"/>
<keyword evidence="2" id="KW-0813">Transport</keyword>
<evidence type="ECO:0000313" key="6">
    <source>
        <dbReference type="Proteomes" id="UP000260835"/>
    </source>
</evidence>
<keyword evidence="3" id="KW-0274">FAD</keyword>